<dbReference type="RefSeq" id="XP_047739880.1">
    <property type="nucleotide sequence ID" value="XM_047883924.1"/>
</dbReference>
<sequence>MIQSKNSTDGFQGIIIGDKMFGENQGARDTSQCCDESSIRESATRNEVIPLKSALGREALKHSVNRVQEDKNNESLTLKNGHAASSTQIAKLVVLLSDPKESFSKDVEDFFDSSVEIADPFSTELFDSHDVLRDVSVEVVDEISPTEDHEFTIITARNITDGSPTDFQRTLMRKLPPERGSLGFVSERKNGDFSATSHIETQVHLQPTASSSMGIFRAGTENNNFGATSASQDRNNLEDPVEIGLTSASVELSSRAPRKPDRVRVSRRKLESGHGNVNASSSIHYNNSTNADHLSSQNPSQFKHFELDGMPQPGSQAANEIQFSKISSNSFESQRQDEFSASESHLKLQKEMSPTSGSERTPFNLNNSEVFVSQYLQPPLSDLSTSEIRPPTDSTPLPQQSSPILLVGEDFDDEFPYRNDLEFRGENGTPQKIGSLHPTNDAIGTKKCGTHESAALEITHQHQGSLGGAKSFVFGSPVWDACRENHGEHTSVDANKVETHTKELKTSSYVVPPTKPKVDAHTTELQTSSYVVPPSKPKVDTHTNELQTSSYVVPPTQPKVSAFIADMNNGMYYSLTALVPKEHLKIGLIDQHKGYETYKPIDLIPSRDGPQQRRHKGLASLSSLPSSFQKSTQAITRHQAKLKPPMSFLDHASWKSRDDGKLNNVYVHPTFLPKVTTRGLDYRTKGGTSWPRKNSMLYQPIKSSFSSTENLRVDRPESRFIFAWHPAPEPKFSHSNIRERVDDFLPLASMHEFLRNDDVSRSFKVINKTENFQEFNMQNILVPPTGRQLMSSQHSDEIKNNSFPDSSIHDREKLKHANPLGHEKNMDHHKNSSNVLLLPRNTLTSEFADSYRKFENRSGTTYDFSFHFHRDLAKKSEFRRRHSSAD</sequence>
<keyword evidence="2" id="KW-1185">Reference proteome</keyword>
<organism evidence="2 3">
    <name type="scientific">Hyalella azteca</name>
    <name type="common">Amphipod</name>
    <dbReference type="NCBI Taxonomy" id="294128"/>
    <lineage>
        <taxon>Eukaryota</taxon>
        <taxon>Metazoa</taxon>
        <taxon>Ecdysozoa</taxon>
        <taxon>Arthropoda</taxon>
        <taxon>Crustacea</taxon>
        <taxon>Multicrustacea</taxon>
        <taxon>Malacostraca</taxon>
        <taxon>Eumalacostraca</taxon>
        <taxon>Peracarida</taxon>
        <taxon>Amphipoda</taxon>
        <taxon>Senticaudata</taxon>
        <taxon>Talitrida</taxon>
        <taxon>Talitroidea</taxon>
        <taxon>Hyalellidae</taxon>
        <taxon>Hyalella</taxon>
    </lineage>
</organism>
<name>A0A979FRV9_HYAAZ</name>
<feature type="compositionally biased region" description="Basic and acidic residues" evidence="1">
    <location>
        <begin position="334"/>
        <end position="350"/>
    </location>
</feature>
<dbReference type="GeneID" id="125178963"/>
<reference evidence="3" key="1">
    <citation type="submission" date="2025-08" db="UniProtKB">
        <authorList>
            <consortium name="RefSeq"/>
        </authorList>
    </citation>
    <scope>IDENTIFICATION</scope>
    <source>
        <tissue evidence="3">Whole organism</tissue>
    </source>
</reference>
<feature type="compositionally biased region" description="Polar residues" evidence="1">
    <location>
        <begin position="352"/>
        <end position="364"/>
    </location>
</feature>
<gene>
    <name evidence="3" type="primary">LOC125178963</name>
</gene>
<feature type="region of interest" description="Disordered" evidence="1">
    <location>
        <begin position="381"/>
        <end position="402"/>
    </location>
</feature>
<feature type="region of interest" description="Disordered" evidence="1">
    <location>
        <begin position="248"/>
        <end position="316"/>
    </location>
</feature>
<dbReference type="Proteomes" id="UP000694843">
    <property type="component" value="Unplaced"/>
</dbReference>
<evidence type="ECO:0000313" key="2">
    <source>
        <dbReference type="Proteomes" id="UP000694843"/>
    </source>
</evidence>
<dbReference type="AlphaFoldDB" id="A0A979FRV9"/>
<accession>A0A979FRV9</accession>
<feature type="region of interest" description="Disordered" evidence="1">
    <location>
        <begin position="603"/>
        <end position="623"/>
    </location>
</feature>
<evidence type="ECO:0000313" key="3">
    <source>
        <dbReference type="RefSeq" id="XP_047739880.1"/>
    </source>
</evidence>
<feature type="compositionally biased region" description="Polar residues" evidence="1">
    <location>
        <begin position="275"/>
        <end position="301"/>
    </location>
</feature>
<evidence type="ECO:0000256" key="1">
    <source>
        <dbReference type="SAM" id="MobiDB-lite"/>
    </source>
</evidence>
<dbReference type="KEGG" id="hazt:125178963"/>
<protein>
    <submittedName>
        <fullName evidence="3">Uncharacterized protein LOC125178963</fullName>
    </submittedName>
</protein>
<feature type="region of interest" description="Disordered" evidence="1">
    <location>
        <begin position="329"/>
        <end position="364"/>
    </location>
</feature>
<feature type="compositionally biased region" description="Basic and acidic residues" evidence="1">
    <location>
        <begin position="258"/>
        <end position="272"/>
    </location>
</feature>
<proteinExistence type="predicted"/>